<dbReference type="InterPro" id="IPR007811">
    <property type="entry name" value="RPC4"/>
</dbReference>
<protein>
    <recommendedName>
        <fullName evidence="8">DNA-directed RNA polymerase III subunit RPC4</fullName>
    </recommendedName>
</protein>
<gene>
    <name evidence="6" type="ORF">AMAG_04204</name>
</gene>
<dbReference type="Proteomes" id="UP000054350">
    <property type="component" value="Unassembled WGS sequence"/>
</dbReference>
<dbReference type="PANTHER" id="PTHR13408">
    <property type="entry name" value="DNA-DIRECTED RNA POLYMERASE III"/>
    <property type="match status" value="1"/>
</dbReference>
<keyword evidence="4" id="KW-0539">Nucleus</keyword>
<comment type="subcellular location">
    <subcellularLocation>
        <location evidence="1">Nucleus</location>
    </subcellularLocation>
</comment>
<dbReference type="OrthoDB" id="5836119at2759"/>
<dbReference type="VEuPathDB" id="FungiDB:AMAG_04204"/>
<dbReference type="AlphaFoldDB" id="A0A0L0S892"/>
<evidence type="ECO:0000313" key="7">
    <source>
        <dbReference type="Proteomes" id="UP000054350"/>
    </source>
</evidence>
<dbReference type="PANTHER" id="PTHR13408:SF0">
    <property type="entry name" value="DNA-DIRECTED RNA POLYMERASE III SUBUNIT RPC4"/>
    <property type="match status" value="1"/>
</dbReference>
<organism evidence="6 7">
    <name type="scientific">Allomyces macrogynus (strain ATCC 38327)</name>
    <name type="common">Allomyces javanicus var. macrogynus</name>
    <dbReference type="NCBI Taxonomy" id="578462"/>
    <lineage>
        <taxon>Eukaryota</taxon>
        <taxon>Fungi</taxon>
        <taxon>Fungi incertae sedis</taxon>
        <taxon>Blastocladiomycota</taxon>
        <taxon>Blastocladiomycetes</taxon>
        <taxon>Blastocladiales</taxon>
        <taxon>Blastocladiaceae</taxon>
        <taxon>Allomyces</taxon>
    </lineage>
</organism>
<evidence type="ECO:0000256" key="3">
    <source>
        <dbReference type="ARBA" id="ARBA00023163"/>
    </source>
</evidence>
<evidence type="ECO:0000256" key="1">
    <source>
        <dbReference type="ARBA" id="ARBA00004123"/>
    </source>
</evidence>
<reference evidence="6 7" key="1">
    <citation type="submission" date="2009-11" db="EMBL/GenBank/DDBJ databases">
        <title>Annotation of Allomyces macrogynus ATCC 38327.</title>
        <authorList>
            <consortium name="The Broad Institute Genome Sequencing Platform"/>
            <person name="Russ C."/>
            <person name="Cuomo C."/>
            <person name="Burger G."/>
            <person name="Gray M.W."/>
            <person name="Holland P.W.H."/>
            <person name="King N."/>
            <person name="Lang F.B.F."/>
            <person name="Roger A.J."/>
            <person name="Ruiz-Trillo I."/>
            <person name="Young S.K."/>
            <person name="Zeng Q."/>
            <person name="Gargeya S."/>
            <person name="Fitzgerald M."/>
            <person name="Haas B."/>
            <person name="Abouelleil A."/>
            <person name="Alvarado L."/>
            <person name="Arachchi H.M."/>
            <person name="Berlin A."/>
            <person name="Chapman S.B."/>
            <person name="Gearin G."/>
            <person name="Goldberg J."/>
            <person name="Griggs A."/>
            <person name="Gujja S."/>
            <person name="Hansen M."/>
            <person name="Heiman D."/>
            <person name="Howarth C."/>
            <person name="Larimer J."/>
            <person name="Lui A."/>
            <person name="MacDonald P.J.P."/>
            <person name="McCowen C."/>
            <person name="Montmayeur A."/>
            <person name="Murphy C."/>
            <person name="Neiman D."/>
            <person name="Pearson M."/>
            <person name="Priest M."/>
            <person name="Roberts A."/>
            <person name="Saif S."/>
            <person name="Shea T."/>
            <person name="Sisk P."/>
            <person name="Stolte C."/>
            <person name="Sykes S."/>
            <person name="Wortman J."/>
            <person name="Nusbaum C."/>
            <person name="Birren B."/>
        </authorList>
    </citation>
    <scope>NUCLEOTIDE SEQUENCE [LARGE SCALE GENOMIC DNA]</scope>
    <source>
        <strain evidence="6 7">ATCC 38327</strain>
    </source>
</reference>
<keyword evidence="3" id="KW-0804">Transcription</keyword>
<dbReference type="eggNOG" id="KOG3122">
    <property type="taxonomic scope" value="Eukaryota"/>
</dbReference>
<evidence type="ECO:0000256" key="4">
    <source>
        <dbReference type="ARBA" id="ARBA00023242"/>
    </source>
</evidence>
<reference evidence="7" key="2">
    <citation type="submission" date="2009-11" db="EMBL/GenBank/DDBJ databases">
        <title>The Genome Sequence of Allomyces macrogynus strain ATCC 38327.</title>
        <authorList>
            <consortium name="The Broad Institute Genome Sequencing Platform"/>
            <person name="Russ C."/>
            <person name="Cuomo C."/>
            <person name="Shea T."/>
            <person name="Young S.K."/>
            <person name="Zeng Q."/>
            <person name="Koehrsen M."/>
            <person name="Haas B."/>
            <person name="Borodovsky M."/>
            <person name="Guigo R."/>
            <person name="Alvarado L."/>
            <person name="Berlin A."/>
            <person name="Borenstein D."/>
            <person name="Chen Z."/>
            <person name="Engels R."/>
            <person name="Freedman E."/>
            <person name="Gellesch M."/>
            <person name="Goldberg J."/>
            <person name="Griggs A."/>
            <person name="Gujja S."/>
            <person name="Heiman D."/>
            <person name="Hepburn T."/>
            <person name="Howarth C."/>
            <person name="Jen D."/>
            <person name="Larson L."/>
            <person name="Lewis B."/>
            <person name="Mehta T."/>
            <person name="Park D."/>
            <person name="Pearson M."/>
            <person name="Roberts A."/>
            <person name="Saif S."/>
            <person name="Shenoy N."/>
            <person name="Sisk P."/>
            <person name="Stolte C."/>
            <person name="Sykes S."/>
            <person name="Walk T."/>
            <person name="White J."/>
            <person name="Yandava C."/>
            <person name="Burger G."/>
            <person name="Gray M.W."/>
            <person name="Holland P.W.H."/>
            <person name="King N."/>
            <person name="Lang F.B.F."/>
            <person name="Roger A.J."/>
            <person name="Ruiz-Trillo I."/>
            <person name="Lander E."/>
            <person name="Nusbaum C."/>
        </authorList>
    </citation>
    <scope>NUCLEOTIDE SEQUENCE [LARGE SCALE GENOMIC DNA]</scope>
    <source>
        <strain evidence="7">ATCC 38327</strain>
    </source>
</reference>
<dbReference type="STRING" id="578462.A0A0L0S892"/>
<name>A0A0L0S892_ALLM3</name>
<keyword evidence="7" id="KW-1185">Reference proteome</keyword>
<feature type="compositionally biased region" description="Gly residues" evidence="5">
    <location>
        <begin position="13"/>
        <end position="28"/>
    </location>
</feature>
<evidence type="ECO:0000256" key="5">
    <source>
        <dbReference type="SAM" id="MobiDB-lite"/>
    </source>
</evidence>
<dbReference type="EMBL" id="GG745333">
    <property type="protein sequence ID" value="KNE58646.1"/>
    <property type="molecule type" value="Genomic_DNA"/>
</dbReference>
<evidence type="ECO:0000256" key="2">
    <source>
        <dbReference type="ARBA" id="ARBA00022478"/>
    </source>
</evidence>
<evidence type="ECO:0000313" key="6">
    <source>
        <dbReference type="EMBL" id="KNE58646.1"/>
    </source>
</evidence>
<dbReference type="Pfam" id="PF05132">
    <property type="entry name" value="RNA_pol_Rpc4"/>
    <property type="match status" value="1"/>
</dbReference>
<dbReference type="GO" id="GO:0005666">
    <property type="term" value="C:RNA polymerase III complex"/>
    <property type="evidence" value="ECO:0007669"/>
    <property type="project" value="InterPro"/>
</dbReference>
<evidence type="ECO:0008006" key="8">
    <source>
        <dbReference type="Google" id="ProtNLM"/>
    </source>
</evidence>
<feature type="region of interest" description="Disordered" evidence="5">
    <location>
        <begin position="13"/>
        <end position="37"/>
    </location>
</feature>
<dbReference type="GO" id="GO:0003677">
    <property type="term" value="F:DNA binding"/>
    <property type="evidence" value="ECO:0007669"/>
    <property type="project" value="InterPro"/>
</dbReference>
<keyword evidence="2" id="KW-0240">DNA-directed RNA polymerase</keyword>
<sequence length="228" mass="24221">MGPSMSGSRAGFGGAGVGIATPGPGGAGYDPAVKTEHGEDDFEDMKVSFGDDDAVPFLLPVVDEDALDGDVKPEMKMEVDAPTLEQTVLNDFDHIHLIQMPPTLPDFDVQSLPVLGKAGDGQSILLPCDTPAPPPVEGKVPEPQQRVLEGQVGKLIVRQSGKVQMQVGDVVFDVNMAPPFSFLQQLVAIDANARQAFALGNVGSQLICTPNMDSLLLDREREIMEMGQ</sequence>
<dbReference type="GO" id="GO:0042797">
    <property type="term" value="P:tRNA transcription by RNA polymerase III"/>
    <property type="evidence" value="ECO:0007669"/>
    <property type="project" value="TreeGrafter"/>
</dbReference>
<accession>A0A0L0S892</accession>
<proteinExistence type="predicted"/>